<dbReference type="PANTHER" id="PTHR34995:SF1">
    <property type="entry name" value="DNA-DIRECTED RNA POLYMERASE SUBUNIT BETA"/>
    <property type="match status" value="1"/>
</dbReference>
<accession>B9TL23</accession>
<name>B9TL23_RICCO</name>
<gene>
    <name evidence="9" type="ORF">RCOM_2140120</name>
</gene>
<reference evidence="10" key="1">
    <citation type="journal article" date="2010" name="Nat. Biotechnol.">
        <title>Draft genome sequence of the oilseed species Ricinus communis.</title>
        <authorList>
            <person name="Chan A.P."/>
            <person name="Crabtree J."/>
            <person name="Zhao Q."/>
            <person name="Lorenzi H."/>
            <person name="Orvis J."/>
            <person name="Puiu D."/>
            <person name="Melake-Berhan A."/>
            <person name="Jones K.M."/>
            <person name="Redman J."/>
            <person name="Chen G."/>
            <person name="Cahoon E.B."/>
            <person name="Gedil M."/>
            <person name="Stanke M."/>
            <person name="Haas B.J."/>
            <person name="Wortman J.R."/>
            <person name="Fraser-Liggett C.M."/>
            <person name="Ravel J."/>
            <person name="Rabinowicz P.D."/>
        </authorList>
    </citation>
    <scope>NUCLEOTIDE SEQUENCE [LARGE SCALE GENOMIC DNA]</scope>
    <source>
        <strain evidence="10">cv. Hale</strain>
    </source>
</reference>
<evidence type="ECO:0000259" key="8">
    <source>
        <dbReference type="Pfam" id="PF04998"/>
    </source>
</evidence>
<evidence type="ECO:0000256" key="7">
    <source>
        <dbReference type="ARBA" id="ARBA00023163"/>
    </source>
</evidence>
<dbReference type="GO" id="GO:0003677">
    <property type="term" value="F:DNA binding"/>
    <property type="evidence" value="ECO:0007669"/>
    <property type="project" value="InterPro"/>
</dbReference>
<dbReference type="GO" id="GO:0000428">
    <property type="term" value="C:DNA-directed RNA polymerase complex"/>
    <property type="evidence" value="ECO:0007669"/>
    <property type="project" value="UniProtKB-KW"/>
</dbReference>
<dbReference type="Pfam" id="PF04998">
    <property type="entry name" value="RNA_pol_Rpb1_5"/>
    <property type="match status" value="1"/>
</dbReference>
<dbReference type="EC" id="2.7.7.6" evidence="1"/>
<dbReference type="Proteomes" id="UP000008311">
    <property type="component" value="Unassembled WGS sequence"/>
</dbReference>
<evidence type="ECO:0000313" key="10">
    <source>
        <dbReference type="Proteomes" id="UP000008311"/>
    </source>
</evidence>
<keyword evidence="6" id="KW-0862">Zinc</keyword>
<dbReference type="SUPFAM" id="SSF64484">
    <property type="entry name" value="beta and beta-prime subunits of DNA dependent RNA-polymerase"/>
    <property type="match status" value="1"/>
</dbReference>
<keyword evidence="3" id="KW-0934">Plastid</keyword>
<feature type="non-terminal residue" evidence="9">
    <location>
        <position position="1"/>
    </location>
</feature>
<evidence type="ECO:0000256" key="2">
    <source>
        <dbReference type="ARBA" id="ARBA00022478"/>
    </source>
</evidence>
<dbReference type="GO" id="GO:0003899">
    <property type="term" value="F:DNA-directed RNA polymerase activity"/>
    <property type="evidence" value="ECO:0007669"/>
    <property type="project" value="UniProtKB-EC"/>
</dbReference>
<dbReference type="STRING" id="3988.B9TL23"/>
<keyword evidence="5" id="KW-0548">Nucleotidyltransferase</keyword>
<evidence type="ECO:0000256" key="3">
    <source>
        <dbReference type="ARBA" id="ARBA00022640"/>
    </source>
</evidence>
<dbReference type="InParanoid" id="B9TL23"/>
<keyword evidence="4" id="KW-0808">Transferase</keyword>
<evidence type="ECO:0000256" key="4">
    <source>
        <dbReference type="ARBA" id="ARBA00022679"/>
    </source>
</evidence>
<feature type="non-terminal residue" evidence="9">
    <location>
        <position position="61"/>
    </location>
</feature>
<keyword evidence="7" id="KW-0804">Transcription</keyword>
<evidence type="ECO:0000256" key="1">
    <source>
        <dbReference type="ARBA" id="ARBA00012418"/>
    </source>
</evidence>
<evidence type="ECO:0000256" key="5">
    <source>
        <dbReference type="ARBA" id="ARBA00022695"/>
    </source>
</evidence>
<feature type="domain" description="RNA polymerase Rpb1" evidence="8">
    <location>
        <begin position="5"/>
        <end position="43"/>
    </location>
</feature>
<evidence type="ECO:0000313" key="9">
    <source>
        <dbReference type="EMBL" id="EEF23441.1"/>
    </source>
</evidence>
<dbReference type="EMBL" id="EQ986058">
    <property type="protein sequence ID" value="EEF23441.1"/>
    <property type="molecule type" value="Genomic_DNA"/>
</dbReference>
<keyword evidence="10" id="KW-1185">Reference proteome</keyword>
<keyword evidence="2 9" id="KW-0240">DNA-directed RNA polymerase</keyword>
<dbReference type="AlphaFoldDB" id="B9TL23"/>
<dbReference type="GO" id="GO:0006351">
    <property type="term" value="P:DNA-templated transcription"/>
    <property type="evidence" value="ECO:0007669"/>
    <property type="project" value="InterPro"/>
</dbReference>
<proteinExistence type="predicted"/>
<dbReference type="PANTHER" id="PTHR34995">
    <property type="entry name" value="DNA-DIRECTED RNA POLYMERASE SUBUNIT BETA"/>
    <property type="match status" value="1"/>
</dbReference>
<protein>
    <recommendedName>
        <fullName evidence="1">DNA-directed RNA polymerase</fullName>
        <ecNumber evidence="1">2.7.7.6</ecNumber>
    </recommendedName>
</protein>
<dbReference type="InterPro" id="IPR050254">
    <property type="entry name" value="RNA_pol_beta''_euk"/>
</dbReference>
<evidence type="ECO:0000256" key="6">
    <source>
        <dbReference type="ARBA" id="ARBA00022833"/>
    </source>
</evidence>
<sequence length="61" mass="6618">AHGDLVELRKAVGMIASQSIGERGTQLALKTFHISGIFVGSIAEHVRAYSNGKIKFTFNML</sequence>
<dbReference type="InterPro" id="IPR007081">
    <property type="entry name" value="RNA_pol_Rpb1_5"/>
</dbReference>
<organism evidence="9 10">
    <name type="scientific">Ricinus communis</name>
    <name type="common">Castor bean</name>
    <dbReference type="NCBI Taxonomy" id="3988"/>
    <lineage>
        <taxon>Eukaryota</taxon>
        <taxon>Viridiplantae</taxon>
        <taxon>Streptophyta</taxon>
        <taxon>Embryophyta</taxon>
        <taxon>Tracheophyta</taxon>
        <taxon>Spermatophyta</taxon>
        <taxon>Magnoliopsida</taxon>
        <taxon>eudicotyledons</taxon>
        <taxon>Gunneridae</taxon>
        <taxon>Pentapetalae</taxon>
        <taxon>rosids</taxon>
        <taxon>fabids</taxon>
        <taxon>Malpighiales</taxon>
        <taxon>Euphorbiaceae</taxon>
        <taxon>Acalyphoideae</taxon>
        <taxon>Acalypheae</taxon>
        <taxon>Ricinus</taxon>
    </lineage>
</organism>